<name>A0AAN7SCZ2_9COLE</name>
<dbReference type="Pfam" id="PF22528">
    <property type="entry name" value="PRMT_C"/>
    <property type="match status" value="1"/>
</dbReference>
<sequence length="350" mass="39837">MVKLENNTNSKIDEIQVHKCMLQDLTRNSAYQKAIFDNKDNFNGKIVLDVGAGTGILSVFCAQAGAKRVYAVEASDIYKLAEEIVEENNFKDVITVIHSCVEDVTLPEDGKVDIIVSEWMGHFLLHEGMLDSVIWARDKFLRSNGLIFPENVTLYSTPCRVPSLNEDWKNVNGVSMVSFCNKLKTKSTNSPIIMNIKPEHLLSEPEIILWLDMREVTLEDIRCNKIQHLAVTDKPGRYQGICLWFTCSFPSTLLEPVVLSTHPEDPSTHWKQTVIALPADISVEKGQPIAYEIIIRRSEHDRRKYGLELEMLDADDVTHPEYCNCFKTKCILTRAVLEKYENNAFSNKKL</sequence>
<dbReference type="GO" id="GO:0032259">
    <property type="term" value="P:methylation"/>
    <property type="evidence" value="ECO:0007669"/>
    <property type="project" value="UniProtKB-KW"/>
</dbReference>
<dbReference type="PANTHER" id="PTHR11006">
    <property type="entry name" value="PROTEIN ARGININE N-METHYLTRANSFERASE"/>
    <property type="match status" value="1"/>
</dbReference>
<evidence type="ECO:0000313" key="8">
    <source>
        <dbReference type="EMBL" id="KAK4885646.1"/>
    </source>
</evidence>
<proteinExistence type="predicted"/>
<evidence type="ECO:0000256" key="6">
    <source>
        <dbReference type="PROSITE-ProRule" id="PRU01015"/>
    </source>
</evidence>
<dbReference type="GO" id="GO:0005634">
    <property type="term" value="C:nucleus"/>
    <property type="evidence" value="ECO:0007669"/>
    <property type="project" value="TreeGrafter"/>
</dbReference>
<dbReference type="PROSITE" id="PS51678">
    <property type="entry name" value="SAM_MT_PRMT"/>
    <property type="match status" value="1"/>
</dbReference>
<evidence type="ECO:0000256" key="4">
    <source>
        <dbReference type="ARBA" id="ARBA00022691"/>
    </source>
</evidence>
<dbReference type="InterPro" id="IPR029063">
    <property type="entry name" value="SAM-dependent_MTases_sf"/>
</dbReference>
<gene>
    <name evidence="8" type="ORF">RN001_001917</name>
</gene>
<evidence type="ECO:0000313" key="9">
    <source>
        <dbReference type="Proteomes" id="UP001353858"/>
    </source>
</evidence>
<dbReference type="Gene3D" id="3.40.50.150">
    <property type="entry name" value="Vaccinia Virus protein VP39"/>
    <property type="match status" value="1"/>
</dbReference>
<dbReference type="InterPro" id="IPR055135">
    <property type="entry name" value="PRMT_dom"/>
</dbReference>
<dbReference type="CDD" id="cd02440">
    <property type="entry name" value="AdoMet_MTases"/>
    <property type="match status" value="1"/>
</dbReference>
<dbReference type="PANTHER" id="PTHR11006:SF122">
    <property type="entry name" value="ARGININE METHYLTRANSFERASE 8"/>
    <property type="match status" value="1"/>
</dbReference>
<comment type="caution">
    <text evidence="8">The sequence shown here is derived from an EMBL/GenBank/DDBJ whole genome shotgun (WGS) entry which is preliminary data.</text>
</comment>
<reference evidence="9" key="1">
    <citation type="submission" date="2023-01" db="EMBL/GenBank/DDBJ databases">
        <title>Key to firefly adult light organ development and bioluminescence: homeobox transcription factors regulate luciferase expression and transportation to peroxisome.</title>
        <authorList>
            <person name="Fu X."/>
        </authorList>
    </citation>
    <scope>NUCLEOTIDE SEQUENCE [LARGE SCALE GENOMIC DNA]</scope>
</reference>
<dbReference type="GO" id="GO:0042054">
    <property type="term" value="F:histone methyltransferase activity"/>
    <property type="evidence" value="ECO:0007669"/>
    <property type="project" value="TreeGrafter"/>
</dbReference>
<evidence type="ECO:0000256" key="5">
    <source>
        <dbReference type="ARBA" id="ARBA00049303"/>
    </source>
</evidence>
<dbReference type="EC" id="2.1.1.319" evidence="1"/>
<protein>
    <recommendedName>
        <fullName evidence="1">type I protein arginine methyltransferase</fullName>
        <ecNumber evidence="1">2.1.1.319</ecNumber>
    </recommendedName>
</protein>
<dbReference type="EMBL" id="JARPUR010000001">
    <property type="protein sequence ID" value="KAK4885646.1"/>
    <property type="molecule type" value="Genomic_DNA"/>
</dbReference>
<dbReference type="Proteomes" id="UP001353858">
    <property type="component" value="Unassembled WGS sequence"/>
</dbReference>
<dbReference type="GO" id="GO:0035241">
    <property type="term" value="F:protein-arginine omega-N monomethyltransferase activity"/>
    <property type="evidence" value="ECO:0007669"/>
    <property type="project" value="TreeGrafter"/>
</dbReference>
<evidence type="ECO:0000256" key="1">
    <source>
        <dbReference type="ARBA" id="ARBA00011925"/>
    </source>
</evidence>
<dbReference type="InterPro" id="IPR025799">
    <property type="entry name" value="Arg_MeTrfase"/>
</dbReference>
<feature type="domain" description="Protein arginine N-methyltransferase" evidence="7">
    <location>
        <begin position="166"/>
        <end position="310"/>
    </location>
</feature>
<comment type="catalytic activity">
    <reaction evidence="5">
        <text>L-arginyl-[protein] + S-adenosyl-L-methionine = N(omega)-methyl-L-arginyl-[protein] + S-adenosyl-L-homocysteine + H(+)</text>
        <dbReference type="Rhea" id="RHEA:48100"/>
        <dbReference type="Rhea" id="RHEA-COMP:10532"/>
        <dbReference type="Rhea" id="RHEA-COMP:11990"/>
        <dbReference type="ChEBI" id="CHEBI:15378"/>
        <dbReference type="ChEBI" id="CHEBI:29965"/>
        <dbReference type="ChEBI" id="CHEBI:57856"/>
        <dbReference type="ChEBI" id="CHEBI:59789"/>
        <dbReference type="ChEBI" id="CHEBI:65280"/>
    </reaction>
    <physiologicalReaction direction="left-to-right" evidence="5">
        <dbReference type="Rhea" id="RHEA:48101"/>
    </physiologicalReaction>
</comment>
<evidence type="ECO:0000256" key="2">
    <source>
        <dbReference type="ARBA" id="ARBA00022603"/>
    </source>
</evidence>
<evidence type="ECO:0000259" key="7">
    <source>
        <dbReference type="Pfam" id="PF22528"/>
    </source>
</evidence>
<keyword evidence="4 6" id="KW-0949">S-adenosyl-L-methionine</keyword>
<organism evidence="8 9">
    <name type="scientific">Aquatica leii</name>
    <dbReference type="NCBI Taxonomy" id="1421715"/>
    <lineage>
        <taxon>Eukaryota</taxon>
        <taxon>Metazoa</taxon>
        <taxon>Ecdysozoa</taxon>
        <taxon>Arthropoda</taxon>
        <taxon>Hexapoda</taxon>
        <taxon>Insecta</taxon>
        <taxon>Pterygota</taxon>
        <taxon>Neoptera</taxon>
        <taxon>Endopterygota</taxon>
        <taxon>Coleoptera</taxon>
        <taxon>Polyphaga</taxon>
        <taxon>Elateriformia</taxon>
        <taxon>Elateroidea</taxon>
        <taxon>Lampyridae</taxon>
        <taxon>Luciolinae</taxon>
        <taxon>Aquatica</taxon>
    </lineage>
</organism>
<dbReference type="SUPFAM" id="SSF53335">
    <property type="entry name" value="S-adenosyl-L-methionine-dependent methyltransferases"/>
    <property type="match status" value="1"/>
</dbReference>
<dbReference type="GO" id="GO:0035242">
    <property type="term" value="F:protein-arginine omega-N asymmetric methyltransferase activity"/>
    <property type="evidence" value="ECO:0007669"/>
    <property type="project" value="UniProtKB-EC"/>
</dbReference>
<accession>A0AAN7SCZ2</accession>
<keyword evidence="3 6" id="KW-0808">Transferase</keyword>
<evidence type="ECO:0000256" key="3">
    <source>
        <dbReference type="ARBA" id="ARBA00022679"/>
    </source>
</evidence>
<dbReference type="AlphaFoldDB" id="A0AAN7SCZ2"/>
<keyword evidence="9" id="KW-1185">Reference proteome</keyword>
<dbReference type="Pfam" id="PF06325">
    <property type="entry name" value="PrmA"/>
    <property type="match status" value="1"/>
</dbReference>
<dbReference type="Gene3D" id="2.70.160.11">
    <property type="entry name" value="Hnrnp arginine n-methyltransferase1"/>
    <property type="match status" value="1"/>
</dbReference>
<keyword evidence="2 6" id="KW-0489">Methyltransferase</keyword>
<dbReference type="FunFam" id="3.40.50.150:FF:000003">
    <property type="entry name" value="Blast:Protein arginine N-methyltransferase 1"/>
    <property type="match status" value="1"/>
</dbReference>